<dbReference type="Proteomes" id="UP000270547">
    <property type="component" value="Segment"/>
</dbReference>
<reference evidence="2" key="1">
    <citation type="submission" date="2018-03" db="EMBL/GenBank/DDBJ databases">
        <authorList>
            <consortium name="Urmite Genomes"/>
        </authorList>
    </citation>
    <scope>NUCLEOTIDE SEQUENCE [LARGE SCALE GENOMIC DNA]</scope>
    <source>
        <strain evidence="2">IHUMI-S29</strain>
    </source>
</reference>
<accession>A0A2R8FES7</accession>
<dbReference type="EMBL" id="LT994652">
    <property type="protein sequence ID" value="SPN79321.1"/>
    <property type="molecule type" value="Genomic_DNA"/>
</dbReference>
<dbReference type="Gene3D" id="1.20.1280.50">
    <property type="match status" value="1"/>
</dbReference>
<dbReference type="InterPro" id="IPR036047">
    <property type="entry name" value="F-box-like_dom_sf"/>
</dbReference>
<feature type="domain" description="F-box" evidence="1">
    <location>
        <begin position="2"/>
        <end position="48"/>
    </location>
</feature>
<dbReference type="Pfam" id="PF12937">
    <property type="entry name" value="F-box-like"/>
    <property type="match status" value="1"/>
</dbReference>
<dbReference type="SUPFAM" id="SSF81383">
    <property type="entry name" value="F-box domain"/>
    <property type="match status" value="1"/>
</dbReference>
<dbReference type="InterPro" id="IPR001810">
    <property type="entry name" value="F-box_dom"/>
</dbReference>
<evidence type="ECO:0000259" key="1">
    <source>
        <dbReference type="Pfam" id="PF12937"/>
    </source>
</evidence>
<evidence type="ECO:0000313" key="2">
    <source>
        <dbReference type="EMBL" id="SPN79321.1"/>
    </source>
</evidence>
<gene>
    <name evidence="2" type="ORF">ZAZAV_267</name>
</gene>
<organism evidence="2">
    <name type="scientific">Cedratvirus Zaza IHUMI</name>
    <dbReference type="NCBI Taxonomy" id="2126979"/>
    <lineage>
        <taxon>Viruses</taxon>
        <taxon>Pithoviruses</taxon>
    </lineage>
</organism>
<name>A0A2R8FES7_9VIRU</name>
<proteinExistence type="predicted"/>
<sequence length="202" mass="23148">MQDLPLELQEEVLFSLKEPEDLSRVCSSSRGSRQICSDRSFWREKFRRENLPLLEEGSSFSQWVQIYKKSLRAARKTDERLTSGDPIKISLVSLNNTDILKPLGQEKQIKHYWLTANNTSINIGDGVRVVHGFNIELYPGPVITNYELNDTYTSSRAGFGRGLLATLYPPGTRTIKYLTGTVNTEDLWFMLYQLAYLDEAVF</sequence>
<protein>
    <submittedName>
        <fullName evidence="2">F-box domain-containing protein</fullName>
    </submittedName>
</protein>